<sequence>MPQIVVTSSRGVGLTDGQKKSLLEFMIESVTESMGWPSHMVGGMWITPELVVDEIELQVKIEFSAPVWKFWKYIKWARLFEAQLHYVLQRTEIVPVGTHVAVWVCPQWQALFRDFHKN</sequence>
<reference evidence="1" key="2">
    <citation type="journal article" date="2021" name="Microbiome">
        <title>Successional dynamics and alternative stable states in a saline activated sludge microbial community over 9 years.</title>
        <authorList>
            <person name="Wang Y."/>
            <person name="Ye J."/>
            <person name="Ju F."/>
            <person name="Liu L."/>
            <person name="Boyd J.A."/>
            <person name="Deng Y."/>
            <person name="Parks D.H."/>
            <person name="Jiang X."/>
            <person name="Yin X."/>
            <person name="Woodcroft B.J."/>
            <person name="Tyson G.W."/>
            <person name="Hugenholtz P."/>
            <person name="Polz M.F."/>
            <person name="Zhang T."/>
        </authorList>
    </citation>
    <scope>NUCLEOTIDE SEQUENCE</scope>
    <source>
        <strain evidence="1">HKST-UBA02</strain>
    </source>
</reference>
<evidence type="ECO:0000313" key="1">
    <source>
        <dbReference type="EMBL" id="MCA9397630.1"/>
    </source>
</evidence>
<evidence type="ECO:0000313" key="2">
    <source>
        <dbReference type="Proteomes" id="UP000699691"/>
    </source>
</evidence>
<dbReference type="Proteomes" id="UP000699691">
    <property type="component" value="Unassembled WGS sequence"/>
</dbReference>
<protein>
    <submittedName>
        <fullName evidence="1">Uncharacterized protein</fullName>
    </submittedName>
</protein>
<proteinExistence type="predicted"/>
<name>A0A955RX95_UNCKA</name>
<dbReference type="AlphaFoldDB" id="A0A955RX95"/>
<organism evidence="1 2">
    <name type="scientific">candidate division WWE3 bacterium</name>
    <dbReference type="NCBI Taxonomy" id="2053526"/>
    <lineage>
        <taxon>Bacteria</taxon>
        <taxon>Katanobacteria</taxon>
    </lineage>
</organism>
<gene>
    <name evidence="1" type="ORF">KC573_02275</name>
</gene>
<accession>A0A955RX95</accession>
<reference evidence="1" key="1">
    <citation type="submission" date="2020-04" db="EMBL/GenBank/DDBJ databases">
        <authorList>
            <person name="Zhang T."/>
        </authorList>
    </citation>
    <scope>NUCLEOTIDE SEQUENCE</scope>
    <source>
        <strain evidence="1">HKST-UBA02</strain>
    </source>
</reference>
<comment type="caution">
    <text evidence="1">The sequence shown here is derived from an EMBL/GenBank/DDBJ whole genome shotgun (WGS) entry which is preliminary data.</text>
</comment>
<dbReference type="EMBL" id="JAGQKY010000084">
    <property type="protein sequence ID" value="MCA9397630.1"/>
    <property type="molecule type" value="Genomic_DNA"/>
</dbReference>